<accession>A0A1M7MAM8</accession>
<evidence type="ECO:0000313" key="2">
    <source>
        <dbReference type="EMBL" id="GEN25740.1"/>
    </source>
</evidence>
<keyword evidence="5" id="KW-1185">Reference proteome</keyword>
<proteinExistence type="predicted"/>
<dbReference type="EMBL" id="BJXU01000159">
    <property type="protein sequence ID" value="GEN25740.1"/>
    <property type="molecule type" value="Genomic_DNA"/>
</dbReference>
<dbReference type="OrthoDB" id="5292716at2"/>
<dbReference type="Pfam" id="PF04338">
    <property type="entry name" value="DUF481"/>
    <property type="match status" value="1"/>
</dbReference>
<evidence type="ECO:0000256" key="1">
    <source>
        <dbReference type="SAM" id="MobiDB-lite"/>
    </source>
</evidence>
<feature type="region of interest" description="Disordered" evidence="1">
    <location>
        <begin position="228"/>
        <end position="253"/>
    </location>
</feature>
<reference evidence="2 5" key="2">
    <citation type="submission" date="2019-07" db="EMBL/GenBank/DDBJ databases">
        <title>Whole genome shotgun sequence of Halomonas cupida NBRC 102219.</title>
        <authorList>
            <person name="Hosoyama A."/>
            <person name="Uohara A."/>
            <person name="Ohji S."/>
            <person name="Ichikawa N."/>
        </authorList>
    </citation>
    <scope>NUCLEOTIDE SEQUENCE [LARGE SCALE GENOMIC DNA]</scope>
    <source>
        <strain evidence="2 5">NBRC 102219</strain>
    </source>
</reference>
<protein>
    <submittedName>
        <fullName evidence="3">Putative salt-induced outer membrane protein</fullName>
    </submittedName>
</protein>
<evidence type="ECO:0000313" key="4">
    <source>
        <dbReference type="Proteomes" id="UP000184123"/>
    </source>
</evidence>
<organism evidence="3 4">
    <name type="scientific">Halomonas cupida</name>
    <dbReference type="NCBI Taxonomy" id="44933"/>
    <lineage>
        <taxon>Bacteria</taxon>
        <taxon>Pseudomonadati</taxon>
        <taxon>Pseudomonadota</taxon>
        <taxon>Gammaproteobacteria</taxon>
        <taxon>Oceanospirillales</taxon>
        <taxon>Halomonadaceae</taxon>
        <taxon>Halomonas</taxon>
    </lineage>
</organism>
<evidence type="ECO:0000313" key="5">
    <source>
        <dbReference type="Proteomes" id="UP000321726"/>
    </source>
</evidence>
<reference evidence="3 4" key="1">
    <citation type="submission" date="2016-11" db="EMBL/GenBank/DDBJ databases">
        <authorList>
            <person name="Jaros S."/>
            <person name="Januszkiewicz K."/>
            <person name="Wedrychowicz H."/>
        </authorList>
    </citation>
    <scope>NUCLEOTIDE SEQUENCE [LARGE SCALE GENOMIC DNA]</scope>
    <source>
        <strain evidence="3 4">DSM 4740</strain>
    </source>
</reference>
<feature type="compositionally biased region" description="Polar residues" evidence="1">
    <location>
        <begin position="244"/>
        <end position="253"/>
    </location>
</feature>
<dbReference type="STRING" id="44933.SAMN05660971_04144"/>
<dbReference type="EMBL" id="FRCA01000016">
    <property type="protein sequence ID" value="SHM87788.1"/>
    <property type="molecule type" value="Genomic_DNA"/>
</dbReference>
<sequence length="253" mass="27774">MEFSRRHATALALCTIAAVTPIRHATASTFYSPTAPEEDSPPLASELELGYTQLSGNTNSETLLGKGEMTLVTEQWMHRLRGEVRHASEDDDTSAEQYLLSMRERRELEGPNHLFGFGRWEKDRFSGYDHQLTAITGYGRQLLDGPSANLTLEVGPGYRADAIDEEEDRGLAVAYGAVEGGYQLSDSASLAQELSVEGTSANTTTRSLSALDTHINSHLTLRLSHEIKHNTAPPEDVEADTDRTTSASLRYAF</sequence>
<name>A0A1M7MAM8_9GAMM</name>
<dbReference type="Proteomes" id="UP000184123">
    <property type="component" value="Unassembled WGS sequence"/>
</dbReference>
<dbReference type="InterPro" id="IPR007433">
    <property type="entry name" value="DUF481"/>
</dbReference>
<dbReference type="AlphaFoldDB" id="A0A1M7MAM8"/>
<gene>
    <name evidence="2" type="primary">ydiY</name>
    <name evidence="2" type="ORF">HCU01_36890</name>
    <name evidence="3" type="ORF">SAMN05660971_04144</name>
</gene>
<evidence type="ECO:0000313" key="3">
    <source>
        <dbReference type="EMBL" id="SHM87788.1"/>
    </source>
</evidence>
<dbReference type="RefSeq" id="WP_084542072.1">
    <property type="nucleotide sequence ID" value="NZ_BJXU01000159.1"/>
</dbReference>
<dbReference type="Proteomes" id="UP000321726">
    <property type="component" value="Unassembled WGS sequence"/>
</dbReference>